<feature type="transmembrane region" description="Helical" evidence="4">
    <location>
        <begin position="305"/>
        <end position="329"/>
    </location>
</feature>
<keyword evidence="3 4" id="KW-0472">Membrane</keyword>
<dbReference type="RefSeq" id="WP_235224837.1">
    <property type="nucleotide sequence ID" value="NZ_JAKGAQ010000001.1"/>
</dbReference>
<feature type="transmembrane region" description="Helical" evidence="4">
    <location>
        <begin position="51"/>
        <end position="68"/>
    </location>
</feature>
<proteinExistence type="predicted"/>
<keyword evidence="7" id="KW-1185">Reference proteome</keyword>
<feature type="transmembrane region" description="Helical" evidence="4">
    <location>
        <begin position="132"/>
        <end position="155"/>
    </location>
</feature>
<dbReference type="PANTHER" id="PTHR23534">
    <property type="entry name" value="MFS PERMEASE"/>
    <property type="match status" value="1"/>
</dbReference>
<evidence type="ECO:0000256" key="4">
    <source>
        <dbReference type="SAM" id="Phobius"/>
    </source>
</evidence>
<name>A0ABS9CU24_9RHOB</name>
<feature type="domain" description="Major facilitator superfamily (MFS) profile" evidence="5">
    <location>
        <begin position="215"/>
        <end position="394"/>
    </location>
</feature>
<feature type="transmembrane region" description="Helical" evidence="4">
    <location>
        <begin position="254"/>
        <end position="272"/>
    </location>
</feature>
<evidence type="ECO:0000256" key="1">
    <source>
        <dbReference type="ARBA" id="ARBA00022692"/>
    </source>
</evidence>
<feature type="transmembrane region" description="Helical" evidence="4">
    <location>
        <begin position="12"/>
        <end position="39"/>
    </location>
</feature>
<sequence length="394" mass="40835">MSSSLRSNINFIALISANTILSAAMPMLIILGGLAGLGLAPSPTLVTFPPSVQMLAGLLATGPFAWMMGRYGRKIGFIVGGALAVVGGALCVVALMQSSFFLLCIGHAALGAALACYQYFRFAAAEVVSEKWQPIAISLMLTSGLIAAFAGPQLFIITKDYIAAVPLAGAYGALSALSLIGIAPLLFMSKPVVSKQGVGARSDTNKRAALWHRPVLTAIVIGTVSQAIMVLLMSPTPLAMIGCGFSEETAGDVIRWHVVAMFAPSFVTGFLIKRYGVTPIAVIGLALTILSAAIAASGLTQPHFYGSLIVLGVGWNFGIIGATTMLVQVVPAEDRAFVQGANNTIIALVSTVCAFGSGAIVTSMGWTVLSLTAIPPLVLTLLFMARFAPVRTES</sequence>
<keyword evidence="2 4" id="KW-1133">Transmembrane helix</keyword>
<dbReference type="PROSITE" id="PS50850">
    <property type="entry name" value="MFS"/>
    <property type="match status" value="1"/>
</dbReference>
<keyword evidence="1 4" id="KW-0812">Transmembrane</keyword>
<dbReference type="PANTHER" id="PTHR23534:SF1">
    <property type="entry name" value="MAJOR FACILITATOR SUPERFAMILY PROTEIN"/>
    <property type="match status" value="1"/>
</dbReference>
<dbReference type="Pfam" id="PF07690">
    <property type="entry name" value="MFS_1"/>
    <property type="match status" value="1"/>
</dbReference>
<feature type="transmembrane region" description="Helical" evidence="4">
    <location>
        <begin position="279"/>
        <end position="299"/>
    </location>
</feature>
<comment type="caution">
    <text evidence="6">The sequence shown here is derived from an EMBL/GenBank/DDBJ whole genome shotgun (WGS) entry which is preliminary data.</text>
</comment>
<reference evidence="6 7" key="1">
    <citation type="submission" date="2022-01" db="EMBL/GenBank/DDBJ databases">
        <title>Octadecabacter sp. nov., isolated from a marine alga.</title>
        <authorList>
            <person name="Jin M.S."/>
            <person name="Kim H.M."/>
            <person name="Han D.M."/>
            <person name="Jung J.J."/>
            <person name="Jeon C.O."/>
        </authorList>
    </citation>
    <scope>NUCLEOTIDE SEQUENCE [LARGE SCALE GENOMIC DNA]</scope>
    <source>
        <strain evidence="6 7">G9-8</strain>
    </source>
</reference>
<feature type="transmembrane region" description="Helical" evidence="4">
    <location>
        <begin position="366"/>
        <end position="388"/>
    </location>
</feature>
<feature type="transmembrane region" description="Helical" evidence="4">
    <location>
        <begin position="75"/>
        <end position="94"/>
    </location>
</feature>
<evidence type="ECO:0000256" key="2">
    <source>
        <dbReference type="ARBA" id="ARBA00022989"/>
    </source>
</evidence>
<dbReference type="InterPro" id="IPR020846">
    <property type="entry name" value="MFS_dom"/>
</dbReference>
<organism evidence="6 7">
    <name type="scientific">Octadecabacter dasysiphoniae</name>
    <dbReference type="NCBI Taxonomy" id="2909341"/>
    <lineage>
        <taxon>Bacteria</taxon>
        <taxon>Pseudomonadati</taxon>
        <taxon>Pseudomonadota</taxon>
        <taxon>Alphaproteobacteria</taxon>
        <taxon>Rhodobacterales</taxon>
        <taxon>Roseobacteraceae</taxon>
        <taxon>Octadecabacter</taxon>
    </lineage>
</organism>
<evidence type="ECO:0000313" key="6">
    <source>
        <dbReference type="EMBL" id="MCF2870743.1"/>
    </source>
</evidence>
<gene>
    <name evidence="6" type="ORF">L0664_06660</name>
</gene>
<feature type="transmembrane region" description="Helical" evidence="4">
    <location>
        <begin position="215"/>
        <end position="234"/>
    </location>
</feature>
<feature type="transmembrane region" description="Helical" evidence="4">
    <location>
        <begin position="100"/>
        <end position="120"/>
    </location>
</feature>
<dbReference type="Gene3D" id="1.20.1250.20">
    <property type="entry name" value="MFS general substrate transporter like domains"/>
    <property type="match status" value="1"/>
</dbReference>
<dbReference type="Proteomes" id="UP001200557">
    <property type="component" value="Unassembled WGS sequence"/>
</dbReference>
<dbReference type="EMBL" id="JAKGAQ010000001">
    <property type="protein sequence ID" value="MCF2870743.1"/>
    <property type="molecule type" value="Genomic_DNA"/>
</dbReference>
<dbReference type="SUPFAM" id="SSF103473">
    <property type="entry name" value="MFS general substrate transporter"/>
    <property type="match status" value="1"/>
</dbReference>
<dbReference type="InterPro" id="IPR036259">
    <property type="entry name" value="MFS_trans_sf"/>
</dbReference>
<evidence type="ECO:0000313" key="7">
    <source>
        <dbReference type="Proteomes" id="UP001200557"/>
    </source>
</evidence>
<feature type="transmembrane region" description="Helical" evidence="4">
    <location>
        <begin position="161"/>
        <end position="187"/>
    </location>
</feature>
<evidence type="ECO:0000256" key="3">
    <source>
        <dbReference type="ARBA" id="ARBA00023136"/>
    </source>
</evidence>
<protein>
    <submittedName>
        <fullName evidence="6">MFS transporter</fullName>
    </submittedName>
</protein>
<accession>A0ABS9CU24</accession>
<evidence type="ECO:0000259" key="5">
    <source>
        <dbReference type="PROSITE" id="PS50850"/>
    </source>
</evidence>
<feature type="transmembrane region" description="Helical" evidence="4">
    <location>
        <begin position="341"/>
        <end position="360"/>
    </location>
</feature>
<dbReference type="InterPro" id="IPR011701">
    <property type="entry name" value="MFS"/>
</dbReference>